<name>A0A182S6Q0_9DIPT</name>
<dbReference type="AlphaFoldDB" id="A0A182S6Q0"/>
<organism evidence="1 2">
    <name type="scientific">Anopheles maculatus</name>
    <dbReference type="NCBI Taxonomy" id="74869"/>
    <lineage>
        <taxon>Eukaryota</taxon>
        <taxon>Metazoa</taxon>
        <taxon>Ecdysozoa</taxon>
        <taxon>Arthropoda</taxon>
        <taxon>Hexapoda</taxon>
        <taxon>Insecta</taxon>
        <taxon>Pterygota</taxon>
        <taxon>Neoptera</taxon>
        <taxon>Endopterygota</taxon>
        <taxon>Diptera</taxon>
        <taxon>Nematocera</taxon>
        <taxon>Culicoidea</taxon>
        <taxon>Culicidae</taxon>
        <taxon>Anophelinae</taxon>
        <taxon>Anopheles</taxon>
        <taxon>Anopheles maculatus group</taxon>
    </lineage>
</organism>
<protein>
    <recommendedName>
        <fullName evidence="3">Kinesin motor domain-containing protein</fullName>
    </recommendedName>
</protein>
<evidence type="ECO:0000313" key="1">
    <source>
        <dbReference type="EnsemblMetazoa" id="AMAM000761-PA"/>
    </source>
</evidence>
<evidence type="ECO:0008006" key="3">
    <source>
        <dbReference type="Google" id="ProtNLM"/>
    </source>
</evidence>
<dbReference type="Proteomes" id="UP000075901">
    <property type="component" value="Unassembled WGS sequence"/>
</dbReference>
<evidence type="ECO:0000313" key="2">
    <source>
        <dbReference type="Proteomes" id="UP000075901"/>
    </source>
</evidence>
<keyword evidence="2" id="KW-1185">Reference proteome</keyword>
<dbReference type="EnsemblMetazoa" id="AMAM000761-RA">
    <property type="protein sequence ID" value="AMAM000761-PA"/>
    <property type="gene ID" value="AMAM000761"/>
</dbReference>
<accession>A0A182S6Q0</accession>
<proteinExistence type="predicted"/>
<dbReference type="VEuPathDB" id="VectorBase:AMAM000761"/>
<reference evidence="2" key="1">
    <citation type="submission" date="2013-09" db="EMBL/GenBank/DDBJ databases">
        <title>The Genome Sequence of Anopheles maculatus species B.</title>
        <authorList>
            <consortium name="The Broad Institute Genomics Platform"/>
            <person name="Neafsey D.E."/>
            <person name="Besansky N."/>
            <person name="Howell P."/>
            <person name="Walton C."/>
            <person name="Young S.K."/>
            <person name="Zeng Q."/>
            <person name="Gargeya S."/>
            <person name="Fitzgerald M."/>
            <person name="Haas B."/>
            <person name="Abouelleil A."/>
            <person name="Allen A.W."/>
            <person name="Alvarado L."/>
            <person name="Arachchi H.M."/>
            <person name="Berlin A.M."/>
            <person name="Chapman S.B."/>
            <person name="Gainer-Dewar J."/>
            <person name="Goldberg J."/>
            <person name="Griggs A."/>
            <person name="Gujja S."/>
            <person name="Hansen M."/>
            <person name="Howarth C."/>
            <person name="Imamovic A."/>
            <person name="Ireland A."/>
            <person name="Larimer J."/>
            <person name="McCowan C."/>
            <person name="Murphy C."/>
            <person name="Pearson M."/>
            <person name="Poon T.W."/>
            <person name="Priest M."/>
            <person name="Roberts A."/>
            <person name="Saif S."/>
            <person name="Shea T."/>
            <person name="Sisk P."/>
            <person name="Sykes S."/>
            <person name="Wortman J."/>
            <person name="Nusbaum C."/>
            <person name="Birren B."/>
        </authorList>
    </citation>
    <scope>NUCLEOTIDE SEQUENCE [LARGE SCALE GENOMIC DNA]</scope>
    <source>
        <strain evidence="2">maculatus3</strain>
    </source>
</reference>
<reference evidence="1" key="2">
    <citation type="submission" date="2020-05" db="UniProtKB">
        <authorList>
            <consortium name="EnsemblMetazoa"/>
        </authorList>
    </citation>
    <scope>IDENTIFICATION</scope>
    <source>
        <strain evidence="1">maculatus3</strain>
    </source>
</reference>
<sequence>MSGVREIPAEDSIKVVCRFRPLNDSEELAGSKFVVKFPSGPEENCLSIGVSNSVECGRAQGPFDLRKKTFWTGLLLVLVVGTSICSGDARPCRSKLRNREAFVYVAF</sequence>